<gene>
    <name evidence="1" type="ORF">SEV965_LOCUS1463</name>
</gene>
<organism evidence="1 2">
    <name type="scientific">Rotaria sordida</name>
    <dbReference type="NCBI Taxonomy" id="392033"/>
    <lineage>
        <taxon>Eukaryota</taxon>
        <taxon>Metazoa</taxon>
        <taxon>Spiralia</taxon>
        <taxon>Gnathifera</taxon>
        <taxon>Rotifera</taxon>
        <taxon>Eurotatoria</taxon>
        <taxon>Bdelloidea</taxon>
        <taxon>Philodinida</taxon>
        <taxon>Philodinidae</taxon>
        <taxon>Rotaria</taxon>
    </lineage>
</organism>
<comment type="caution">
    <text evidence="1">The sequence shown here is derived from an EMBL/GenBank/DDBJ whole genome shotgun (WGS) entry which is preliminary data.</text>
</comment>
<accession>A0A813TXG8</accession>
<dbReference type="AlphaFoldDB" id="A0A813TXG8"/>
<dbReference type="EMBL" id="CAJNOU010000028">
    <property type="protein sequence ID" value="CAF0817791.1"/>
    <property type="molecule type" value="Genomic_DNA"/>
</dbReference>
<name>A0A813TXG8_9BILA</name>
<evidence type="ECO:0000313" key="2">
    <source>
        <dbReference type="Proteomes" id="UP000663889"/>
    </source>
</evidence>
<protein>
    <submittedName>
        <fullName evidence="1">Uncharacterized protein</fullName>
    </submittedName>
</protein>
<reference evidence="1" key="1">
    <citation type="submission" date="2021-02" db="EMBL/GenBank/DDBJ databases">
        <authorList>
            <person name="Nowell W R."/>
        </authorList>
    </citation>
    <scope>NUCLEOTIDE SEQUENCE</scope>
</reference>
<sequence>MFHHLLSASSTSTNTLRALRRLEQTSNCDSTSNFKTEYIKAAKKSSKLIRPISLPTNPLKTSNRKFSRILMIFISFRIIRKLIFPN</sequence>
<proteinExistence type="predicted"/>
<dbReference type="Proteomes" id="UP000663889">
    <property type="component" value="Unassembled WGS sequence"/>
</dbReference>
<evidence type="ECO:0000313" key="1">
    <source>
        <dbReference type="EMBL" id="CAF0817791.1"/>
    </source>
</evidence>